<dbReference type="GO" id="GO:0015940">
    <property type="term" value="P:pantothenate biosynthetic process"/>
    <property type="evidence" value="ECO:0007669"/>
    <property type="project" value="UniProtKB-UniRule"/>
</dbReference>
<evidence type="ECO:0000256" key="3">
    <source>
        <dbReference type="ARBA" id="ARBA00011424"/>
    </source>
</evidence>
<comment type="subunit">
    <text evidence="3 7">Homodecamer; pentamer of dimers.</text>
</comment>
<feature type="binding site" evidence="7 10">
    <location>
        <position position="65"/>
    </location>
    <ligand>
        <name>Mg(2+)</name>
        <dbReference type="ChEBI" id="CHEBI:18420"/>
    </ligand>
</feature>
<evidence type="ECO:0000256" key="5">
    <source>
        <dbReference type="ARBA" id="ARBA00022679"/>
    </source>
</evidence>
<dbReference type="NCBIfam" id="NF001452">
    <property type="entry name" value="PRK00311.1"/>
    <property type="match status" value="1"/>
</dbReference>
<keyword evidence="11" id="KW-0489">Methyltransferase</keyword>
<feature type="binding site" evidence="7 9">
    <location>
        <position position="104"/>
    </location>
    <ligand>
        <name>3-methyl-2-oxobutanoate</name>
        <dbReference type="ChEBI" id="CHEBI:11851"/>
    </ligand>
</feature>
<evidence type="ECO:0000256" key="10">
    <source>
        <dbReference type="PIRSR" id="PIRSR000388-3"/>
    </source>
</evidence>
<dbReference type="AlphaFoldDB" id="A0A1G5BY93"/>
<dbReference type="STRING" id="336292.SAMN05660710_00321"/>
<evidence type="ECO:0000313" key="12">
    <source>
        <dbReference type="Proteomes" id="UP000199502"/>
    </source>
</evidence>
<dbReference type="RefSeq" id="WP_090739750.1">
    <property type="nucleotide sequence ID" value="NZ_FMVT01000001.1"/>
</dbReference>
<comment type="function">
    <text evidence="6 7">Catalyzes the reversible reaction in which hydroxymethyl group from 5,10-methylenetetrahydrofolate is transferred onto alpha-ketoisovalerate to form ketopantoate.</text>
</comment>
<dbReference type="CDD" id="cd06557">
    <property type="entry name" value="KPHMT-like"/>
    <property type="match status" value="1"/>
</dbReference>
<dbReference type="InterPro" id="IPR003700">
    <property type="entry name" value="Pantoate_hydroxy_MeTrfase"/>
</dbReference>
<evidence type="ECO:0000256" key="9">
    <source>
        <dbReference type="PIRSR" id="PIRSR000388-2"/>
    </source>
</evidence>
<dbReference type="HAMAP" id="MF_00156">
    <property type="entry name" value="PanB"/>
    <property type="match status" value="1"/>
</dbReference>
<keyword evidence="7 10" id="KW-0460">Magnesium</keyword>
<evidence type="ECO:0000256" key="6">
    <source>
        <dbReference type="ARBA" id="ARBA00056497"/>
    </source>
</evidence>
<dbReference type="PANTHER" id="PTHR20881:SF0">
    <property type="entry name" value="3-METHYL-2-OXOBUTANOATE HYDROXYMETHYLTRANSFERASE"/>
    <property type="match status" value="1"/>
</dbReference>
<name>A0A1G5BY93_9RHOB</name>
<dbReference type="NCBIfam" id="TIGR00222">
    <property type="entry name" value="panB"/>
    <property type="match status" value="1"/>
</dbReference>
<dbReference type="GO" id="GO:0000287">
    <property type="term" value="F:magnesium ion binding"/>
    <property type="evidence" value="ECO:0007669"/>
    <property type="project" value="TreeGrafter"/>
</dbReference>
<comment type="pathway">
    <text evidence="1 7">Cofactor biosynthesis; (R)-pantothenate biosynthesis; (R)-pantoate from 3-methyl-2-oxobutanoate: step 1/2.</text>
</comment>
<dbReference type="InterPro" id="IPR040442">
    <property type="entry name" value="Pyrv_kinase-like_dom_sf"/>
</dbReference>
<dbReference type="InterPro" id="IPR015813">
    <property type="entry name" value="Pyrv/PenolPyrv_kinase-like_dom"/>
</dbReference>
<proteinExistence type="inferred from homology"/>
<comment type="cofactor">
    <cofactor evidence="7 10">
        <name>Mg(2+)</name>
        <dbReference type="ChEBI" id="CHEBI:18420"/>
    </cofactor>
    <text evidence="7 10">Binds 1 Mg(2+) ion per subunit.</text>
</comment>
<dbReference type="OrthoDB" id="9781789at2"/>
<evidence type="ECO:0000256" key="1">
    <source>
        <dbReference type="ARBA" id="ARBA00005033"/>
    </source>
</evidence>
<comment type="similarity">
    <text evidence="2 7">Belongs to the PanB family.</text>
</comment>
<keyword evidence="4 7" id="KW-0566">Pantothenate biosynthesis</keyword>
<dbReference type="GO" id="GO:0005737">
    <property type="term" value="C:cytoplasm"/>
    <property type="evidence" value="ECO:0007669"/>
    <property type="project" value="UniProtKB-SubCell"/>
</dbReference>
<dbReference type="GO" id="GO:0003864">
    <property type="term" value="F:3-methyl-2-oxobutanoate hydroxymethyltransferase activity"/>
    <property type="evidence" value="ECO:0007669"/>
    <property type="project" value="UniProtKB-UniRule"/>
</dbReference>
<evidence type="ECO:0000256" key="2">
    <source>
        <dbReference type="ARBA" id="ARBA00008676"/>
    </source>
</evidence>
<dbReference type="PIRSF" id="PIRSF000388">
    <property type="entry name" value="Pantoate_hydroxy_MeTrfase"/>
    <property type="match status" value="1"/>
</dbReference>
<dbReference type="EC" id="2.1.2.11" evidence="7"/>
<dbReference type="GO" id="GO:0032259">
    <property type="term" value="P:methylation"/>
    <property type="evidence" value="ECO:0007669"/>
    <property type="project" value="UniProtKB-KW"/>
</dbReference>
<feature type="binding site" evidence="7 10">
    <location>
        <position position="104"/>
    </location>
    <ligand>
        <name>Mg(2+)</name>
        <dbReference type="ChEBI" id="CHEBI:18420"/>
    </ligand>
</feature>
<gene>
    <name evidence="7" type="primary">panB</name>
    <name evidence="11" type="ORF">SAMN05660710_00321</name>
</gene>
<dbReference type="Pfam" id="PF02548">
    <property type="entry name" value="Pantoate_transf"/>
    <property type="match status" value="1"/>
</dbReference>
<dbReference type="GO" id="GO:0008168">
    <property type="term" value="F:methyltransferase activity"/>
    <property type="evidence" value="ECO:0007669"/>
    <property type="project" value="UniProtKB-KW"/>
</dbReference>
<dbReference type="EMBL" id="FMVT01000001">
    <property type="protein sequence ID" value="SCX95014.1"/>
    <property type="molecule type" value="Genomic_DNA"/>
</dbReference>
<keyword evidence="5 7" id="KW-0808">Transferase</keyword>
<sequence length="285" mass="29517">MSAQAPIRRITVPQIAARKGAQPAAQSAAQSAVKPAAEPIVALTAYTAPMAALVDAHADLILVGDSLGMVVHGMPSTLGVTLEMMILHGQAVMRGSSRALVVIDMPFGSYEESPAQAFRNAARVMAETGCAAVKLEGGAQMAETIAFLTSRGIPVMAHIGLTPQATNVMGGFKTQGRDESTWPAHLADAQAVAEAGAFALVVEGVTQALADRITDSVTIPTIGIGASARCDGQILVLDDMLGLTGRVPRFVRKFGDLAADADAAIAAYAAAVRDRSFPAEDHVYR</sequence>
<evidence type="ECO:0000256" key="8">
    <source>
        <dbReference type="PIRSR" id="PIRSR000388-1"/>
    </source>
</evidence>
<protein>
    <recommendedName>
        <fullName evidence="7">3-methyl-2-oxobutanoate hydroxymethyltransferase</fullName>
        <ecNumber evidence="7">2.1.2.11</ecNumber>
    </recommendedName>
    <alternativeName>
        <fullName evidence="7">Ketopantoate hydroxymethyltransferase</fullName>
        <shortName evidence="7">KPHMT</shortName>
    </alternativeName>
</protein>
<comment type="subcellular location">
    <subcellularLocation>
        <location evidence="7">Cytoplasm</location>
    </subcellularLocation>
</comment>
<keyword evidence="12" id="KW-1185">Reference proteome</keyword>
<accession>A0A1G5BY93</accession>
<organism evidence="11 12">
    <name type="scientific">Paracoccus tibetensis</name>
    <dbReference type="NCBI Taxonomy" id="336292"/>
    <lineage>
        <taxon>Bacteria</taxon>
        <taxon>Pseudomonadati</taxon>
        <taxon>Pseudomonadota</taxon>
        <taxon>Alphaproteobacteria</taxon>
        <taxon>Rhodobacterales</taxon>
        <taxon>Paracoccaceae</taxon>
        <taxon>Paracoccus</taxon>
    </lineage>
</organism>
<feature type="active site" description="Proton acceptor" evidence="7 8">
    <location>
        <position position="203"/>
    </location>
</feature>
<evidence type="ECO:0000313" key="11">
    <source>
        <dbReference type="EMBL" id="SCX95014.1"/>
    </source>
</evidence>
<evidence type="ECO:0000256" key="7">
    <source>
        <dbReference type="HAMAP-Rule" id="MF_00156"/>
    </source>
</evidence>
<dbReference type="Proteomes" id="UP000199502">
    <property type="component" value="Unassembled WGS sequence"/>
</dbReference>
<feature type="binding site" evidence="7 9">
    <location>
        <position position="134"/>
    </location>
    <ligand>
        <name>3-methyl-2-oxobutanoate</name>
        <dbReference type="ChEBI" id="CHEBI:11851"/>
    </ligand>
</feature>
<dbReference type="UniPathway" id="UPA00028">
    <property type="reaction ID" value="UER00003"/>
</dbReference>
<feature type="binding site" evidence="7 9">
    <location>
        <begin position="65"/>
        <end position="66"/>
    </location>
    <ligand>
        <name>3-methyl-2-oxobutanoate</name>
        <dbReference type="ChEBI" id="CHEBI:11851"/>
    </ligand>
</feature>
<dbReference type="Gene3D" id="3.20.20.60">
    <property type="entry name" value="Phosphoenolpyruvate-binding domains"/>
    <property type="match status" value="1"/>
</dbReference>
<evidence type="ECO:0000256" key="4">
    <source>
        <dbReference type="ARBA" id="ARBA00022655"/>
    </source>
</evidence>
<dbReference type="SUPFAM" id="SSF51621">
    <property type="entry name" value="Phosphoenolpyruvate/pyruvate domain"/>
    <property type="match status" value="1"/>
</dbReference>
<keyword evidence="7" id="KW-0963">Cytoplasm</keyword>
<reference evidence="11 12" key="1">
    <citation type="submission" date="2016-10" db="EMBL/GenBank/DDBJ databases">
        <authorList>
            <person name="de Groot N.N."/>
        </authorList>
    </citation>
    <scope>NUCLEOTIDE SEQUENCE [LARGE SCALE GENOMIC DNA]</scope>
    <source>
        <strain evidence="11 12">CGMCC 1.8925</strain>
    </source>
</reference>
<comment type="catalytic activity">
    <reaction evidence="7">
        <text>(6R)-5,10-methylene-5,6,7,8-tetrahydrofolate + 3-methyl-2-oxobutanoate + H2O = 2-dehydropantoate + (6S)-5,6,7,8-tetrahydrofolate</text>
        <dbReference type="Rhea" id="RHEA:11824"/>
        <dbReference type="ChEBI" id="CHEBI:11561"/>
        <dbReference type="ChEBI" id="CHEBI:11851"/>
        <dbReference type="ChEBI" id="CHEBI:15377"/>
        <dbReference type="ChEBI" id="CHEBI:15636"/>
        <dbReference type="ChEBI" id="CHEBI:57453"/>
        <dbReference type="EC" id="2.1.2.11"/>
    </reaction>
</comment>
<keyword evidence="7 10" id="KW-0479">Metal-binding</keyword>
<dbReference type="FunFam" id="3.20.20.60:FF:000003">
    <property type="entry name" value="3-methyl-2-oxobutanoate hydroxymethyltransferase"/>
    <property type="match status" value="1"/>
</dbReference>
<feature type="binding site" evidence="7 10">
    <location>
        <position position="136"/>
    </location>
    <ligand>
        <name>Mg(2+)</name>
        <dbReference type="ChEBI" id="CHEBI:18420"/>
    </ligand>
</feature>
<dbReference type="PANTHER" id="PTHR20881">
    <property type="entry name" value="3-METHYL-2-OXOBUTANOATE HYDROXYMETHYLTRANSFERASE"/>
    <property type="match status" value="1"/>
</dbReference>